<accession>A0A285EFA2</accession>
<sequence length="340" mass="36893">MHDEERVRTGAVEPGVVPSAPGGSGVVTTVAHTPSGDGGLSPDDLAPDELAPDAGEGLPAVGGGDPLAPAPVRPQTHVLMFCGVHLEKPGLAVPTPGLIDALARVGVGEHAARSTVSRMLRRGTLERHRRGKRIFLSPTPRARAELAEGGERAWRSPVNRTWDGQWTLLGFSLPESRRADRHLLRSRLQWAGFGMLQNGLWVAPREVDVEALVRKLDVLDHLKVFRASVAAPSQVPDLIDDAWDVATIARGYEQFLARWDRPDPLPDAPDDLARQLWLLSEWTLLGRHDPGLPVEYLPADWPAVRAEHVALRLRTRYDRGAAAIAVGLVEHLGGTEADRG</sequence>
<dbReference type="GO" id="GO:0006351">
    <property type="term" value="P:DNA-templated transcription"/>
    <property type="evidence" value="ECO:0007669"/>
    <property type="project" value="TreeGrafter"/>
</dbReference>
<dbReference type="Pfam" id="PF07848">
    <property type="entry name" value="PaaX"/>
    <property type="match status" value="1"/>
</dbReference>
<dbReference type="InterPro" id="IPR013225">
    <property type="entry name" value="PaaX_C"/>
</dbReference>
<dbReference type="InterPro" id="IPR036388">
    <property type="entry name" value="WH-like_DNA-bd_sf"/>
</dbReference>
<dbReference type="Pfam" id="PF20803">
    <property type="entry name" value="PaaX_M"/>
    <property type="match status" value="1"/>
</dbReference>
<dbReference type="AlphaFoldDB" id="A0A285EFA2"/>
<dbReference type="Gene3D" id="1.10.10.10">
    <property type="entry name" value="Winged helix-like DNA-binding domain superfamily/Winged helix DNA-binding domain"/>
    <property type="match status" value="1"/>
</dbReference>
<reference evidence="5 6" key="1">
    <citation type="submission" date="2017-09" db="EMBL/GenBank/DDBJ databases">
        <authorList>
            <person name="Ehlers B."/>
            <person name="Leendertz F.H."/>
        </authorList>
    </citation>
    <scope>NUCLEOTIDE SEQUENCE [LARGE SCALE GENOMIC DNA]</scope>
    <source>
        <strain evidence="5 6">DSM 46844</strain>
    </source>
</reference>
<evidence type="ECO:0000259" key="4">
    <source>
        <dbReference type="Pfam" id="PF20803"/>
    </source>
</evidence>
<dbReference type="InterPro" id="IPR048846">
    <property type="entry name" value="PaaX-like_central"/>
</dbReference>
<dbReference type="Proteomes" id="UP000219514">
    <property type="component" value="Unassembled WGS sequence"/>
</dbReference>
<proteinExistence type="predicted"/>
<organism evidence="5 6">
    <name type="scientific">Geodermatophilus sabuli</name>
    <dbReference type="NCBI Taxonomy" id="1564158"/>
    <lineage>
        <taxon>Bacteria</taxon>
        <taxon>Bacillati</taxon>
        <taxon>Actinomycetota</taxon>
        <taxon>Actinomycetes</taxon>
        <taxon>Geodermatophilales</taxon>
        <taxon>Geodermatophilaceae</taxon>
        <taxon>Geodermatophilus</taxon>
    </lineage>
</organism>
<evidence type="ECO:0000313" key="6">
    <source>
        <dbReference type="Proteomes" id="UP000219514"/>
    </source>
</evidence>
<dbReference type="PANTHER" id="PTHR30319:SF1">
    <property type="entry name" value="TRANSCRIPTIONAL REPRESSOR PAAX"/>
    <property type="match status" value="1"/>
</dbReference>
<feature type="region of interest" description="Disordered" evidence="1">
    <location>
        <begin position="1"/>
        <end position="65"/>
    </location>
</feature>
<evidence type="ECO:0000256" key="1">
    <source>
        <dbReference type="SAM" id="MobiDB-lite"/>
    </source>
</evidence>
<protein>
    <submittedName>
        <fullName evidence="5">Transcriptional regulator, PaaX family</fullName>
    </submittedName>
</protein>
<evidence type="ECO:0000259" key="3">
    <source>
        <dbReference type="Pfam" id="PF08223"/>
    </source>
</evidence>
<dbReference type="PANTHER" id="PTHR30319">
    <property type="entry name" value="PHENYLACETIC ACID REGULATOR-RELATED TRANSCRIPTIONAL REPRESSOR"/>
    <property type="match status" value="1"/>
</dbReference>
<dbReference type="Gene3D" id="3.30.70.2650">
    <property type="match status" value="1"/>
</dbReference>
<gene>
    <name evidence="5" type="ORF">SAMN06893097_108153</name>
</gene>
<dbReference type="Pfam" id="PF08223">
    <property type="entry name" value="PaaX_C"/>
    <property type="match status" value="1"/>
</dbReference>
<feature type="domain" description="Transcriptional repressor PaaX-like central Cas2-like" evidence="4">
    <location>
        <begin position="160"/>
        <end position="236"/>
    </location>
</feature>
<dbReference type="EMBL" id="OBDO01000008">
    <property type="protein sequence ID" value="SNX97788.1"/>
    <property type="molecule type" value="Genomic_DNA"/>
</dbReference>
<feature type="domain" description="Transcriptional repressor PaaX-like C-terminal" evidence="3">
    <location>
        <begin position="243"/>
        <end position="324"/>
    </location>
</feature>
<keyword evidence="6" id="KW-1185">Reference proteome</keyword>
<evidence type="ECO:0000313" key="5">
    <source>
        <dbReference type="EMBL" id="SNX97788.1"/>
    </source>
</evidence>
<name>A0A285EFA2_9ACTN</name>
<dbReference type="InterPro" id="IPR012906">
    <property type="entry name" value="PaaX-like_N"/>
</dbReference>
<feature type="domain" description="Transcriptional repressor PaaX-like N-terminal" evidence="2">
    <location>
        <begin position="86"/>
        <end position="135"/>
    </location>
</feature>
<evidence type="ECO:0000259" key="2">
    <source>
        <dbReference type="Pfam" id="PF07848"/>
    </source>
</evidence>
<feature type="compositionally biased region" description="Low complexity" evidence="1">
    <location>
        <begin position="10"/>
        <end position="21"/>
    </location>
</feature>